<feature type="transmembrane region" description="Helical" evidence="11">
    <location>
        <begin position="145"/>
        <end position="169"/>
    </location>
</feature>
<feature type="region of interest" description="Disordered" evidence="10">
    <location>
        <begin position="1"/>
        <end position="61"/>
    </location>
</feature>
<evidence type="ECO:0000256" key="10">
    <source>
        <dbReference type="SAM" id="MobiDB-lite"/>
    </source>
</evidence>
<evidence type="ECO:0000259" key="12">
    <source>
        <dbReference type="Pfam" id="PF14360"/>
    </source>
</evidence>
<dbReference type="RefSeq" id="XP_012673088.1">
    <property type="nucleotide sequence ID" value="XM_012817634.3"/>
</dbReference>
<keyword evidence="4 11" id="KW-0812">Transmembrane</keyword>
<evidence type="ECO:0000256" key="5">
    <source>
        <dbReference type="ARBA" id="ARBA00022919"/>
    </source>
</evidence>
<evidence type="ECO:0000256" key="1">
    <source>
        <dbReference type="ARBA" id="ARBA00004141"/>
    </source>
</evidence>
<accession>A0A6P3VJH6</accession>
<feature type="compositionally biased region" description="Low complexity" evidence="10">
    <location>
        <begin position="13"/>
        <end position="23"/>
    </location>
</feature>
<dbReference type="AlphaFoldDB" id="A0A6P3VJH6"/>
<sequence>MAAADPLVEQEGESSSNSSQSSQCGDHVEVTIETISCPAPETDSPPRHPSPEDTLNGGRKSTRLARALRAGLLRKNQDYVRIKIQRRGNRPSANPLPQEWWKTGVAFVYASACLVLTTGVITMVHERVPSQTPPLPDRFFDLFPHVPAAFTVTEINGMLLVGLFFLQLLFLKHRAIIFRRFFFLQGTLYLYRCLTMYLTILPVPGTHMSCAPKLNSDAQAKVYRMLKMMSGGGLSITGSHIMCGDYLYSGHTVMLTLTFLFIKEYSPRSMWWYHLICGLLGIVGGVCILLAHDHYSIDVVVAYFITSRIFYWYHTMANNQAMRGSPHNYLSWTWWNPIFNFLERNVCTTVPCTFAWPIPIPTSWLKNPCRRYSIVQSTREQ</sequence>
<keyword evidence="13" id="KW-1185">Reference proteome</keyword>
<gene>
    <name evidence="14" type="primary">LOC105891457</name>
</gene>
<dbReference type="CDD" id="cd01610">
    <property type="entry name" value="PAP2_like"/>
    <property type="match status" value="1"/>
</dbReference>
<feature type="transmembrane region" description="Helical" evidence="11">
    <location>
        <begin position="181"/>
        <end position="200"/>
    </location>
</feature>
<feature type="transmembrane region" description="Helical" evidence="11">
    <location>
        <begin position="106"/>
        <end position="125"/>
    </location>
</feature>
<keyword evidence="5" id="KW-0746">Sphingolipid metabolism</keyword>
<dbReference type="KEGG" id="char:105891457"/>
<comment type="similarity">
    <text evidence="2">Belongs to the sphingomyelin synthase family.</text>
</comment>
<keyword evidence="3" id="KW-0808">Transferase</keyword>
<evidence type="ECO:0000313" key="13">
    <source>
        <dbReference type="Proteomes" id="UP000515152"/>
    </source>
</evidence>
<evidence type="ECO:0000256" key="8">
    <source>
        <dbReference type="ARBA" id="ARBA00023136"/>
    </source>
</evidence>
<dbReference type="Proteomes" id="UP000515152">
    <property type="component" value="Chromosome 18"/>
</dbReference>
<evidence type="ECO:0000256" key="6">
    <source>
        <dbReference type="ARBA" id="ARBA00022989"/>
    </source>
</evidence>
<feature type="transmembrane region" description="Helical" evidence="11">
    <location>
        <begin position="271"/>
        <end position="291"/>
    </location>
</feature>
<protein>
    <submittedName>
        <fullName evidence="14">Phosphatidylcholine:ceramide cholinephosphotransferase 2-like</fullName>
    </submittedName>
</protein>
<keyword evidence="6 11" id="KW-1133">Transmembrane helix</keyword>
<dbReference type="InterPro" id="IPR045221">
    <property type="entry name" value="Sphingomyelin_synth-like"/>
</dbReference>
<feature type="transmembrane region" description="Helical" evidence="11">
    <location>
        <begin position="297"/>
        <end position="313"/>
    </location>
</feature>
<evidence type="ECO:0000256" key="11">
    <source>
        <dbReference type="SAM" id="Phobius"/>
    </source>
</evidence>
<reference evidence="14" key="1">
    <citation type="submission" date="2025-08" db="UniProtKB">
        <authorList>
            <consortium name="RefSeq"/>
        </authorList>
    </citation>
    <scope>IDENTIFICATION</scope>
</reference>
<organism evidence="13 14">
    <name type="scientific">Clupea harengus</name>
    <name type="common">Atlantic herring</name>
    <dbReference type="NCBI Taxonomy" id="7950"/>
    <lineage>
        <taxon>Eukaryota</taxon>
        <taxon>Metazoa</taxon>
        <taxon>Chordata</taxon>
        <taxon>Craniata</taxon>
        <taxon>Vertebrata</taxon>
        <taxon>Euteleostomi</taxon>
        <taxon>Actinopterygii</taxon>
        <taxon>Neopterygii</taxon>
        <taxon>Teleostei</taxon>
        <taxon>Clupei</taxon>
        <taxon>Clupeiformes</taxon>
        <taxon>Clupeoidei</taxon>
        <taxon>Clupeidae</taxon>
        <taxon>Clupea</taxon>
    </lineage>
</organism>
<evidence type="ECO:0000256" key="2">
    <source>
        <dbReference type="ARBA" id="ARBA00005441"/>
    </source>
</evidence>
<evidence type="ECO:0000256" key="7">
    <source>
        <dbReference type="ARBA" id="ARBA00023098"/>
    </source>
</evidence>
<evidence type="ECO:0000256" key="9">
    <source>
        <dbReference type="ARBA" id="ARBA00049904"/>
    </source>
</evidence>
<dbReference type="GO" id="GO:0005789">
    <property type="term" value="C:endoplasmic reticulum membrane"/>
    <property type="evidence" value="ECO:0007669"/>
    <property type="project" value="TreeGrafter"/>
</dbReference>
<evidence type="ECO:0000256" key="4">
    <source>
        <dbReference type="ARBA" id="ARBA00022692"/>
    </source>
</evidence>
<proteinExistence type="inferred from homology"/>
<dbReference type="GO" id="GO:0006686">
    <property type="term" value="P:sphingomyelin biosynthetic process"/>
    <property type="evidence" value="ECO:0007669"/>
    <property type="project" value="TreeGrafter"/>
</dbReference>
<dbReference type="PANTHER" id="PTHR21290">
    <property type="entry name" value="SPHINGOMYELIN SYNTHETASE"/>
    <property type="match status" value="1"/>
</dbReference>
<dbReference type="GO" id="GO:0047493">
    <property type="term" value="F:ceramide cholinephosphotransferase activity"/>
    <property type="evidence" value="ECO:0007669"/>
    <property type="project" value="TreeGrafter"/>
</dbReference>
<dbReference type="InterPro" id="IPR025749">
    <property type="entry name" value="Sphingomyelin_synth-like_dom"/>
</dbReference>
<feature type="domain" description="Sphingomyelin synthase-like" evidence="12">
    <location>
        <begin position="242"/>
        <end position="315"/>
    </location>
</feature>
<dbReference type="GO" id="GO:0033188">
    <property type="term" value="F:sphingomyelin synthase activity"/>
    <property type="evidence" value="ECO:0007669"/>
    <property type="project" value="TreeGrafter"/>
</dbReference>
<keyword evidence="8 11" id="KW-0472">Membrane</keyword>
<evidence type="ECO:0000313" key="14">
    <source>
        <dbReference type="RefSeq" id="XP_012673088.1"/>
    </source>
</evidence>
<dbReference type="Pfam" id="PF14360">
    <property type="entry name" value="PAP2_C"/>
    <property type="match status" value="1"/>
</dbReference>
<dbReference type="GO" id="GO:0046513">
    <property type="term" value="P:ceramide biosynthetic process"/>
    <property type="evidence" value="ECO:0007669"/>
    <property type="project" value="TreeGrafter"/>
</dbReference>
<name>A0A6P3VJH6_CLUHA</name>
<feature type="transmembrane region" description="Helical" evidence="11">
    <location>
        <begin position="246"/>
        <end position="262"/>
    </location>
</feature>
<dbReference type="OrthoDB" id="422827at2759"/>
<comment type="catalytic activity">
    <reaction evidence="9">
        <text>an N-acylsphing-4-enine + a 1,2-diacyl-sn-glycero-3-phosphoethanolamine = an N-acylsphing-4-enine 1-phosphoethanolamine + a 1,2-diacyl-sn-glycerol</text>
        <dbReference type="Rhea" id="RHEA:36079"/>
        <dbReference type="ChEBI" id="CHEBI:17815"/>
        <dbReference type="ChEBI" id="CHEBI:52639"/>
        <dbReference type="ChEBI" id="CHEBI:64612"/>
        <dbReference type="ChEBI" id="CHEBI:73203"/>
    </reaction>
    <physiologicalReaction direction="left-to-right" evidence="9">
        <dbReference type="Rhea" id="RHEA:36080"/>
    </physiologicalReaction>
</comment>
<evidence type="ECO:0000256" key="3">
    <source>
        <dbReference type="ARBA" id="ARBA00022679"/>
    </source>
</evidence>
<dbReference type="GO" id="GO:0000139">
    <property type="term" value="C:Golgi membrane"/>
    <property type="evidence" value="ECO:0007669"/>
    <property type="project" value="TreeGrafter"/>
</dbReference>
<comment type="subcellular location">
    <subcellularLocation>
        <location evidence="1">Membrane</location>
        <topology evidence="1">Multi-pass membrane protein</topology>
    </subcellularLocation>
</comment>
<dbReference type="GeneID" id="105891457"/>
<dbReference type="GO" id="GO:0005886">
    <property type="term" value="C:plasma membrane"/>
    <property type="evidence" value="ECO:0007669"/>
    <property type="project" value="TreeGrafter"/>
</dbReference>
<dbReference type="PANTHER" id="PTHR21290:SF24">
    <property type="entry name" value="PHOSPHATIDYLCHOLINE:CERAMIDE CHOLINEPHOSPHOTRANSFERASE 2"/>
    <property type="match status" value="1"/>
</dbReference>
<keyword evidence="7" id="KW-0443">Lipid metabolism</keyword>